<protein>
    <submittedName>
        <fullName evidence="2">Uncharacterized protein</fullName>
    </submittedName>
</protein>
<name>A0A423TH57_PENVA</name>
<keyword evidence="3" id="KW-1185">Reference proteome</keyword>
<dbReference type="OrthoDB" id="6379363at2759"/>
<reference evidence="2 3" key="2">
    <citation type="submission" date="2019-01" db="EMBL/GenBank/DDBJ databases">
        <title>The decoding of complex shrimp genome reveals the adaptation for benthos swimmer, frequently molting mechanism and breeding impact on genome.</title>
        <authorList>
            <person name="Sun Y."/>
            <person name="Gao Y."/>
            <person name="Yu Y."/>
        </authorList>
    </citation>
    <scope>NUCLEOTIDE SEQUENCE [LARGE SCALE GENOMIC DNA]</scope>
    <source>
        <tissue evidence="2">Muscle</tissue>
    </source>
</reference>
<gene>
    <name evidence="2" type="ORF">C7M84_005659</name>
</gene>
<keyword evidence="1" id="KW-1133">Transmembrane helix</keyword>
<comment type="caution">
    <text evidence="2">The sequence shown here is derived from an EMBL/GenBank/DDBJ whole genome shotgun (WGS) entry which is preliminary data.</text>
</comment>
<dbReference type="EMBL" id="QCYY01001733">
    <property type="protein sequence ID" value="ROT75792.1"/>
    <property type="molecule type" value="Genomic_DNA"/>
</dbReference>
<keyword evidence="1" id="KW-0812">Transmembrane</keyword>
<dbReference type="Proteomes" id="UP000283509">
    <property type="component" value="Unassembled WGS sequence"/>
</dbReference>
<proteinExistence type="predicted"/>
<evidence type="ECO:0000313" key="3">
    <source>
        <dbReference type="Proteomes" id="UP000283509"/>
    </source>
</evidence>
<evidence type="ECO:0000256" key="1">
    <source>
        <dbReference type="SAM" id="Phobius"/>
    </source>
</evidence>
<reference evidence="2 3" key="1">
    <citation type="submission" date="2018-04" db="EMBL/GenBank/DDBJ databases">
        <authorList>
            <person name="Zhang X."/>
            <person name="Yuan J."/>
            <person name="Li F."/>
            <person name="Xiang J."/>
        </authorList>
    </citation>
    <scope>NUCLEOTIDE SEQUENCE [LARGE SCALE GENOMIC DNA]</scope>
    <source>
        <tissue evidence="2">Muscle</tissue>
    </source>
</reference>
<evidence type="ECO:0000313" key="2">
    <source>
        <dbReference type="EMBL" id="ROT75792.1"/>
    </source>
</evidence>
<sequence length="288" mass="31840">MEGQLQFLITPFPLQWQSLQCGPEECLLQLPSGEAADEGRPEAFLARAQVAPGSCLYVPQAWQWQVRAEGDTTFLWLAWQDDLVLRDDVIAALFPLDDDDQGGGGEGVQAQGGGLRGGVPYISQTQDGRQGRNPTDPATLWEILPTDPLPPLVLWGEQDPLPHLLGQYLLPDLHLSFDAFFRRFRIDRLLLPDLVDCPPECQSLAASIFNLLDASADGLLNQLDATYLTRASVRSLTLQLDELLDELRDMGTEQWVHVVQVKVVTAGVSVLFVFVISSVDYISLVMIC</sequence>
<keyword evidence="1" id="KW-0472">Membrane</keyword>
<feature type="transmembrane region" description="Helical" evidence="1">
    <location>
        <begin position="263"/>
        <end position="287"/>
    </location>
</feature>
<dbReference type="AlphaFoldDB" id="A0A423TH57"/>
<accession>A0A423TH57</accession>
<organism evidence="2 3">
    <name type="scientific">Penaeus vannamei</name>
    <name type="common">Whiteleg shrimp</name>
    <name type="synonym">Litopenaeus vannamei</name>
    <dbReference type="NCBI Taxonomy" id="6689"/>
    <lineage>
        <taxon>Eukaryota</taxon>
        <taxon>Metazoa</taxon>
        <taxon>Ecdysozoa</taxon>
        <taxon>Arthropoda</taxon>
        <taxon>Crustacea</taxon>
        <taxon>Multicrustacea</taxon>
        <taxon>Malacostraca</taxon>
        <taxon>Eumalacostraca</taxon>
        <taxon>Eucarida</taxon>
        <taxon>Decapoda</taxon>
        <taxon>Dendrobranchiata</taxon>
        <taxon>Penaeoidea</taxon>
        <taxon>Penaeidae</taxon>
        <taxon>Penaeus</taxon>
    </lineage>
</organism>